<keyword evidence="6" id="KW-0694">RNA-binding</keyword>
<dbReference type="PANTHER" id="PTHR48466:SF2">
    <property type="entry name" value="OS10G0509000 PROTEIN"/>
    <property type="match status" value="1"/>
</dbReference>
<dbReference type="SUPFAM" id="SSF48334">
    <property type="entry name" value="DNA repair protein MutS, domain III"/>
    <property type="match status" value="1"/>
</dbReference>
<dbReference type="SUPFAM" id="SSF52540">
    <property type="entry name" value="P-loop containing nucleoside triphosphate hydrolases"/>
    <property type="match status" value="1"/>
</dbReference>
<proteinExistence type="predicted"/>
<dbReference type="GO" id="GO:0005524">
    <property type="term" value="F:ATP binding"/>
    <property type="evidence" value="ECO:0007669"/>
    <property type="project" value="UniProtKB-KW"/>
</dbReference>
<dbReference type="InterPro" id="IPR045076">
    <property type="entry name" value="MutS"/>
</dbReference>
<dbReference type="InterPro" id="IPR000432">
    <property type="entry name" value="DNA_mismatch_repair_MutS_C"/>
</dbReference>
<reference evidence="11" key="2">
    <citation type="submission" date="2021-04" db="EMBL/GenBank/DDBJ databases">
        <authorList>
            <person name="Gilroy R."/>
        </authorList>
    </citation>
    <scope>NUCLEOTIDE SEQUENCE</scope>
    <source>
        <strain evidence="11">26628</strain>
    </source>
</reference>
<dbReference type="GO" id="GO:0045910">
    <property type="term" value="P:negative regulation of DNA recombination"/>
    <property type="evidence" value="ECO:0007669"/>
    <property type="project" value="InterPro"/>
</dbReference>
<keyword evidence="5" id="KW-0067">ATP-binding</keyword>
<dbReference type="InterPro" id="IPR036187">
    <property type="entry name" value="DNA_mismatch_repair_MutS_sf"/>
</dbReference>
<keyword evidence="8" id="KW-0175">Coiled coil</keyword>
<gene>
    <name evidence="11" type="ORF">H9737_02325</name>
</gene>
<evidence type="ECO:0000256" key="5">
    <source>
        <dbReference type="ARBA" id="ARBA00022840"/>
    </source>
</evidence>
<dbReference type="GO" id="GO:0004519">
    <property type="term" value="F:endonuclease activity"/>
    <property type="evidence" value="ECO:0007669"/>
    <property type="project" value="UniProtKB-KW"/>
</dbReference>
<dbReference type="InterPro" id="IPR007696">
    <property type="entry name" value="DNA_mismatch_repair_MutS_core"/>
</dbReference>
<evidence type="ECO:0000256" key="8">
    <source>
        <dbReference type="SAM" id="Coils"/>
    </source>
</evidence>
<feature type="coiled-coil region" evidence="8">
    <location>
        <begin position="523"/>
        <end position="604"/>
    </location>
</feature>
<dbReference type="PANTHER" id="PTHR48466">
    <property type="entry name" value="OS10G0509000 PROTEIN-RELATED"/>
    <property type="match status" value="1"/>
</dbReference>
<dbReference type="NCBIfam" id="TIGR01069">
    <property type="entry name" value="mutS2"/>
    <property type="match status" value="1"/>
</dbReference>
<evidence type="ECO:0000256" key="6">
    <source>
        <dbReference type="ARBA" id="ARBA00022884"/>
    </source>
</evidence>
<accession>A0A9D2AQU1</accession>
<comment type="caution">
    <text evidence="11">The sequence shown here is derived from an EMBL/GenBank/DDBJ whole genome shotgun (WGS) entry which is preliminary data.</text>
</comment>
<dbReference type="InterPro" id="IPR027417">
    <property type="entry name" value="P-loop_NTPase"/>
</dbReference>
<evidence type="ECO:0000256" key="7">
    <source>
        <dbReference type="ARBA" id="ARBA00023125"/>
    </source>
</evidence>
<dbReference type="GO" id="GO:0006298">
    <property type="term" value="P:mismatch repair"/>
    <property type="evidence" value="ECO:0007669"/>
    <property type="project" value="InterPro"/>
</dbReference>
<evidence type="ECO:0000259" key="9">
    <source>
        <dbReference type="SMART" id="SM00533"/>
    </source>
</evidence>
<keyword evidence="7" id="KW-0238">DNA-binding</keyword>
<keyword evidence="3" id="KW-0547">Nucleotide-binding</keyword>
<feature type="domain" description="DNA mismatch repair proteins mutS family" evidence="10">
    <location>
        <begin position="325"/>
        <end position="510"/>
    </location>
</feature>
<dbReference type="Gene3D" id="3.40.50.300">
    <property type="entry name" value="P-loop containing nucleotide triphosphate hydrolases"/>
    <property type="match status" value="1"/>
</dbReference>
<evidence type="ECO:0000256" key="1">
    <source>
        <dbReference type="ARBA" id="ARBA00022722"/>
    </source>
</evidence>
<dbReference type="InterPro" id="IPR005747">
    <property type="entry name" value="MutS2"/>
</dbReference>
<dbReference type="FunFam" id="3.40.50.300:FF:000830">
    <property type="entry name" value="Endonuclease MutS2"/>
    <property type="match status" value="1"/>
</dbReference>
<sequence>MEEIVIKKLELNKVLASVASFAALEQTERQIASLQPCDTLAEAEALQRLTAEADAALFRYGAGHIEAFPPFHDELERAQKGASLSCGELLSAAALLRSARVAYRSIQSLPEECSACLREIAAGIYFDEVLENDISAKILGEDEVSDTASDALYDIRRSIRSLNERIRTVLGEYLSGEGGKYLQDAIVTMRDNRYVIPVRAEHKAKIRGFVHDRSASGATFFIEPEQVLDMNNELRELAAAEKEEIERILAQLSGRVGAMVPSLRADIERLCEIDAAYAKAEYSYKNKCLQPKLNDSGMIRIVKGRHPLLDPKTAIPVSLAFGGKDRFLLISGPNTGGKTVTLKMCGLFCMMACCGLFLPAAEGTEVSVFASIFCDIGDAQSIEENLSTFSSHISNIIGILARADAKSLALIDELGGGTDPDEGQALAKAILSELLRRGSRGIVTTHYTSLKEFAYATDGIENASMEFDMNTLQPLYRIDLGVPGSSNAIAISRRLGLPESVLEEAVANLSESGQKFENILRTAEQSRIRADEAKTQADRLKAEWSAKLAEVNAEREKLKREREKLFATAKMESRRIVRERTERAEELLSQIEEVAKKAELTEADLIRARTLKNKLADQAYDSEREEEEKPTEQPVSVRALRGGDRVFVKALGADR</sequence>
<evidence type="ECO:0000259" key="10">
    <source>
        <dbReference type="SMART" id="SM00534"/>
    </source>
</evidence>
<evidence type="ECO:0000313" key="11">
    <source>
        <dbReference type="EMBL" id="HIX46508.1"/>
    </source>
</evidence>
<protein>
    <recommendedName>
        <fullName evidence="13">Endonuclease MutS2</fullName>
    </recommendedName>
</protein>
<evidence type="ECO:0000313" key="12">
    <source>
        <dbReference type="Proteomes" id="UP000824249"/>
    </source>
</evidence>
<dbReference type="Proteomes" id="UP000824249">
    <property type="component" value="Unassembled WGS sequence"/>
</dbReference>
<reference evidence="11" key="1">
    <citation type="journal article" date="2021" name="PeerJ">
        <title>Extensive microbial diversity within the chicken gut microbiome revealed by metagenomics and culture.</title>
        <authorList>
            <person name="Gilroy R."/>
            <person name="Ravi A."/>
            <person name="Getino M."/>
            <person name="Pursley I."/>
            <person name="Horton D.L."/>
            <person name="Alikhan N.F."/>
            <person name="Baker D."/>
            <person name="Gharbi K."/>
            <person name="Hall N."/>
            <person name="Watson M."/>
            <person name="Adriaenssens E.M."/>
            <person name="Foster-Nyarko E."/>
            <person name="Jarju S."/>
            <person name="Secka A."/>
            <person name="Antonio M."/>
            <person name="Oren A."/>
            <person name="Chaudhuri R.R."/>
            <person name="La Ragione R."/>
            <person name="Hildebrand F."/>
            <person name="Pallen M.J."/>
        </authorList>
    </citation>
    <scope>NUCLEOTIDE SEQUENCE</scope>
    <source>
        <strain evidence="11">26628</strain>
    </source>
</reference>
<dbReference type="EMBL" id="DXFD01000039">
    <property type="protein sequence ID" value="HIX46508.1"/>
    <property type="molecule type" value="Genomic_DNA"/>
</dbReference>
<dbReference type="GO" id="GO:0016887">
    <property type="term" value="F:ATP hydrolysis activity"/>
    <property type="evidence" value="ECO:0007669"/>
    <property type="project" value="InterPro"/>
</dbReference>
<name>A0A9D2AQU1_9FIRM</name>
<dbReference type="GO" id="GO:0140664">
    <property type="term" value="F:ATP-dependent DNA damage sensor activity"/>
    <property type="evidence" value="ECO:0007669"/>
    <property type="project" value="InterPro"/>
</dbReference>
<dbReference type="GO" id="GO:0019843">
    <property type="term" value="F:rRNA binding"/>
    <property type="evidence" value="ECO:0007669"/>
    <property type="project" value="UniProtKB-KW"/>
</dbReference>
<keyword evidence="2" id="KW-0699">rRNA-binding</keyword>
<keyword evidence="4" id="KW-0378">Hydrolase</keyword>
<feature type="domain" description="DNA mismatch repair protein MutS core" evidence="9">
    <location>
        <begin position="6"/>
        <end position="312"/>
    </location>
</feature>
<evidence type="ECO:0008006" key="13">
    <source>
        <dbReference type="Google" id="ProtNLM"/>
    </source>
</evidence>
<evidence type="ECO:0000256" key="2">
    <source>
        <dbReference type="ARBA" id="ARBA00022730"/>
    </source>
</evidence>
<dbReference type="SMART" id="SM00534">
    <property type="entry name" value="MUTSac"/>
    <property type="match status" value="1"/>
</dbReference>
<keyword evidence="1" id="KW-0540">Nuclease</keyword>
<dbReference type="Pfam" id="PF00488">
    <property type="entry name" value="MutS_V"/>
    <property type="match status" value="1"/>
</dbReference>
<organism evidence="11 12">
    <name type="scientific">Candidatus Borkfalkia faecigallinarum</name>
    <dbReference type="NCBI Taxonomy" id="2838509"/>
    <lineage>
        <taxon>Bacteria</taxon>
        <taxon>Bacillati</taxon>
        <taxon>Bacillota</taxon>
        <taxon>Clostridia</taxon>
        <taxon>Christensenellales</taxon>
        <taxon>Christensenellaceae</taxon>
        <taxon>Candidatus Borkfalkia</taxon>
    </lineage>
</organism>
<dbReference type="PIRSF" id="PIRSF005814">
    <property type="entry name" value="MutS_YshD"/>
    <property type="match status" value="1"/>
</dbReference>
<feature type="non-terminal residue" evidence="11">
    <location>
        <position position="655"/>
    </location>
</feature>
<evidence type="ECO:0000256" key="3">
    <source>
        <dbReference type="ARBA" id="ARBA00022741"/>
    </source>
</evidence>
<dbReference type="SMART" id="SM00533">
    <property type="entry name" value="MUTSd"/>
    <property type="match status" value="1"/>
</dbReference>
<dbReference type="GO" id="GO:0030983">
    <property type="term" value="F:mismatched DNA binding"/>
    <property type="evidence" value="ECO:0007669"/>
    <property type="project" value="InterPro"/>
</dbReference>
<dbReference type="AlphaFoldDB" id="A0A9D2AQU1"/>
<evidence type="ECO:0000256" key="4">
    <source>
        <dbReference type="ARBA" id="ARBA00022801"/>
    </source>
</evidence>